<feature type="compositionally biased region" description="Low complexity" evidence="1">
    <location>
        <begin position="111"/>
        <end position="127"/>
    </location>
</feature>
<feature type="compositionally biased region" description="Polar residues" evidence="1">
    <location>
        <begin position="101"/>
        <end position="110"/>
    </location>
</feature>
<evidence type="ECO:0000256" key="1">
    <source>
        <dbReference type="SAM" id="MobiDB-lite"/>
    </source>
</evidence>
<feature type="compositionally biased region" description="Low complexity" evidence="1">
    <location>
        <begin position="48"/>
        <end position="72"/>
    </location>
</feature>
<protein>
    <submittedName>
        <fullName evidence="2">Uncharacterized protein</fullName>
    </submittedName>
</protein>
<reference evidence="2" key="1">
    <citation type="submission" date="2014-09" db="EMBL/GenBank/DDBJ databases">
        <authorList>
            <person name="Magalhaes I.L.F."/>
            <person name="Oliveira U."/>
            <person name="Santos F.R."/>
            <person name="Vidigal T.H.D.A."/>
            <person name="Brescovit A.D."/>
            <person name="Santos A.J."/>
        </authorList>
    </citation>
    <scope>NUCLEOTIDE SEQUENCE</scope>
    <source>
        <tissue evidence="2">Shoot tissue taken approximately 20 cm above the soil surface</tissue>
    </source>
</reference>
<feature type="compositionally biased region" description="Basic residues" evidence="1">
    <location>
        <begin position="13"/>
        <end position="26"/>
    </location>
</feature>
<proteinExistence type="predicted"/>
<dbReference type="AlphaFoldDB" id="A0A0A8XR89"/>
<reference evidence="2" key="2">
    <citation type="journal article" date="2015" name="Data Brief">
        <title>Shoot transcriptome of the giant reed, Arundo donax.</title>
        <authorList>
            <person name="Barrero R.A."/>
            <person name="Guerrero F.D."/>
            <person name="Moolhuijzen P."/>
            <person name="Goolsby J.A."/>
            <person name="Tidwell J."/>
            <person name="Bellgard S.E."/>
            <person name="Bellgard M.I."/>
        </authorList>
    </citation>
    <scope>NUCLEOTIDE SEQUENCE</scope>
    <source>
        <tissue evidence="2">Shoot tissue taken approximately 20 cm above the soil surface</tissue>
    </source>
</reference>
<feature type="compositionally biased region" description="Low complexity" evidence="1">
    <location>
        <begin position="1"/>
        <end position="12"/>
    </location>
</feature>
<feature type="region of interest" description="Disordered" evidence="1">
    <location>
        <begin position="1"/>
        <end position="144"/>
    </location>
</feature>
<evidence type="ECO:0000313" key="2">
    <source>
        <dbReference type="EMBL" id="JAD16454.1"/>
    </source>
</evidence>
<accession>A0A0A8XR89</accession>
<dbReference type="EMBL" id="GBRH01281441">
    <property type="protein sequence ID" value="JAD16454.1"/>
    <property type="molecule type" value="Transcribed_RNA"/>
</dbReference>
<organism evidence="2">
    <name type="scientific">Arundo donax</name>
    <name type="common">Giant reed</name>
    <name type="synonym">Donax arundinaceus</name>
    <dbReference type="NCBI Taxonomy" id="35708"/>
    <lineage>
        <taxon>Eukaryota</taxon>
        <taxon>Viridiplantae</taxon>
        <taxon>Streptophyta</taxon>
        <taxon>Embryophyta</taxon>
        <taxon>Tracheophyta</taxon>
        <taxon>Spermatophyta</taxon>
        <taxon>Magnoliopsida</taxon>
        <taxon>Liliopsida</taxon>
        <taxon>Poales</taxon>
        <taxon>Poaceae</taxon>
        <taxon>PACMAD clade</taxon>
        <taxon>Arundinoideae</taxon>
        <taxon>Arundineae</taxon>
        <taxon>Arundo</taxon>
    </lineage>
</organism>
<sequence>MATPSSPACPSRARARRRTSRPRCCARRASTSRRPEGTSPACPVSTRPAAAPAAGPCPSSALRSATRSARPSQPWAPSPGSPRCPTTRARRWRCATASSCWGTPSTSSDGRSTPSPSPATTSTARRPGPAPPPRTARRTTSTRG</sequence>
<name>A0A0A8XR89_ARUDO</name>